<comment type="caution">
    <text evidence="1">The sequence shown here is derived from an EMBL/GenBank/DDBJ whole genome shotgun (WGS) entry which is preliminary data.</text>
</comment>
<gene>
    <name evidence="1" type="ORF">BTUL_0275g00190</name>
</gene>
<proteinExistence type="predicted"/>
<dbReference type="EMBL" id="PQXH01000274">
    <property type="protein sequence ID" value="TGO07457.1"/>
    <property type="molecule type" value="Genomic_DNA"/>
</dbReference>
<keyword evidence="2" id="KW-1185">Reference proteome</keyword>
<evidence type="ECO:0000313" key="1">
    <source>
        <dbReference type="EMBL" id="TGO07457.1"/>
    </source>
</evidence>
<dbReference type="Proteomes" id="UP000297777">
    <property type="component" value="Unassembled WGS sequence"/>
</dbReference>
<sequence>MPTKTVNTKVITWLTAITQNGDGAQENSPIGTSSIMGTSADVVAIFQVTGGWTIQKWLNFIASTKI</sequence>
<name>A0A4Z1EDS1_9HELO</name>
<reference evidence="1 2" key="1">
    <citation type="submission" date="2017-12" db="EMBL/GenBank/DDBJ databases">
        <title>Comparative genomics of Botrytis spp.</title>
        <authorList>
            <person name="Valero-Jimenez C.A."/>
            <person name="Tapia P."/>
            <person name="Veloso J."/>
            <person name="Silva-Moreno E."/>
            <person name="Staats M."/>
            <person name="Valdes J.H."/>
            <person name="Van Kan J.A.L."/>
        </authorList>
    </citation>
    <scope>NUCLEOTIDE SEQUENCE [LARGE SCALE GENOMIC DNA]</scope>
    <source>
        <strain evidence="1 2">Bt9001</strain>
    </source>
</reference>
<accession>A0A4Z1EDS1</accession>
<organism evidence="1 2">
    <name type="scientific">Botrytis tulipae</name>
    <dbReference type="NCBI Taxonomy" id="87230"/>
    <lineage>
        <taxon>Eukaryota</taxon>
        <taxon>Fungi</taxon>
        <taxon>Dikarya</taxon>
        <taxon>Ascomycota</taxon>
        <taxon>Pezizomycotina</taxon>
        <taxon>Leotiomycetes</taxon>
        <taxon>Helotiales</taxon>
        <taxon>Sclerotiniaceae</taxon>
        <taxon>Botrytis</taxon>
    </lineage>
</organism>
<protein>
    <submittedName>
        <fullName evidence="1">Uncharacterized protein</fullName>
    </submittedName>
</protein>
<evidence type="ECO:0000313" key="2">
    <source>
        <dbReference type="Proteomes" id="UP000297777"/>
    </source>
</evidence>
<dbReference type="AlphaFoldDB" id="A0A4Z1EDS1"/>